<dbReference type="Proteomes" id="UP000668068">
    <property type="component" value="Unassembled WGS sequence"/>
</dbReference>
<keyword evidence="1" id="KW-0175">Coiled coil</keyword>
<name>A0AAW4J2D3_CLOPF</name>
<dbReference type="AlphaFoldDB" id="A0AAW4J2D3"/>
<feature type="coiled-coil region" evidence="1">
    <location>
        <begin position="13"/>
        <end position="40"/>
    </location>
</feature>
<sequence length="54" mass="6670">MSYCENCKYKEYSIELKKENEELIRELDVVKKERDDIKEHIQKFILDYAKERAN</sequence>
<comment type="caution">
    <text evidence="2">The sequence shown here is derived from an EMBL/GenBank/DDBJ whole genome shotgun (WGS) entry which is preliminary data.</text>
</comment>
<evidence type="ECO:0000313" key="3">
    <source>
        <dbReference type="Proteomes" id="UP000668068"/>
    </source>
</evidence>
<evidence type="ECO:0000256" key="1">
    <source>
        <dbReference type="SAM" id="Coils"/>
    </source>
</evidence>
<dbReference type="RefSeq" id="WP_208336487.1">
    <property type="nucleotide sequence ID" value="NZ_CATNWT010000001.1"/>
</dbReference>
<accession>A0AAW4J2D3</accession>
<proteinExistence type="predicted"/>
<dbReference type="EMBL" id="JAENQP010000030">
    <property type="protein sequence ID" value="MBO3360415.1"/>
    <property type="molecule type" value="Genomic_DNA"/>
</dbReference>
<gene>
    <name evidence="2" type="ORF">JJB47_16925</name>
</gene>
<organism evidence="2 3">
    <name type="scientific">Clostridium perfringens</name>
    <dbReference type="NCBI Taxonomy" id="1502"/>
    <lineage>
        <taxon>Bacteria</taxon>
        <taxon>Bacillati</taxon>
        <taxon>Bacillota</taxon>
        <taxon>Clostridia</taxon>
        <taxon>Eubacteriales</taxon>
        <taxon>Clostridiaceae</taxon>
        <taxon>Clostridium</taxon>
    </lineage>
</organism>
<reference evidence="2" key="1">
    <citation type="submission" date="2020-12" db="EMBL/GenBank/DDBJ databases">
        <title>Comparative genomics of Clostridium perfringens reveals patterns of host-associated phylogenetic clades and virulence factors.</title>
        <authorList>
            <person name="Smith A.H."/>
            <person name="Geier R."/>
        </authorList>
    </citation>
    <scope>NUCLEOTIDE SEQUENCE</scope>
    <source>
        <strain evidence="2">CHD30677R</strain>
    </source>
</reference>
<protein>
    <submittedName>
        <fullName evidence="2">Uncharacterized protein</fullName>
    </submittedName>
</protein>
<evidence type="ECO:0000313" key="2">
    <source>
        <dbReference type="EMBL" id="MBO3360415.1"/>
    </source>
</evidence>